<name>A0ABQ8UEV3_9EUKA</name>
<evidence type="ECO:0000256" key="2">
    <source>
        <dbReference type="ARBA" id="ARBA00022692"/>
    </source>
</evidence>
<accession>A0ABQ8UEV3</accession>
<comment type="caution">
    <text evidence="7">The sequence shown here is derived from an EMBL/GenBank/DDBJ whole genome shotgun (WGS) entry which is preliminary data.</text>
</comment>
<dbReference type="Proteomes" id="UP001141327">
    <property type="component" value="Unassembled WGS sequence"/>
</dbReference>
<feature type="compositionally biased region" description="Basic and acidic residues" evidence="5">
    <location>
        <begin position="391"/>
        <end position="428"/>
    </location>
</feature>
<keyword evidence="4" id="KW-0472">Membrane</keyword>
<reference evidence="7" key="1">
    <citation type="journal article" date="2022" name="bioRxiv">
        <title>Genomics of Preaxostyla Flagellates Illuminates Evolutionary Transitions and the Path Towards Mitochondrial Loss.</title>
        <authorList>
            <person name="Novak L.V.F."/>
            <person name="Treitli S.C."/>
            <person name="Pyrih J."/>
            <person name="Halakuc P."/>
            <person name="Pipaliya S.V."/>
            <person name="Vacek V."/>
            <person name="Brzon O."/>
            <person name="Soukal P."/>
            <person name="Eme L."/>
            <person name="Dacks J.B."/>
            <person name="Karnkowska A."/>
            <person name="Elias M."/>
            <person name="Hampl V."/>
        </authorList>
    </citation>
    <scope>NUCLEOTIDE SEQUENCE</scope>
    <source>
        <strain evidence="7">RCP-MX</strain>
    </source>
</reference>
<feature type="region of interest" description="Disordered" evidence="5">
    <location>
        <begin position="291"/>
        <end position="328"/>
    </location>
</feature>
<dbReference type="InterPro" id="IPR012879">
    <property type="entry name" value="CCDC47"/>
</dbReference>
<keyword evidence="2" id="KW-0812">Transmembrane</keyword>
<dbReference type="EMBL" id="JAPMOS010000064">
    <property type="protein sequence ID" value="KAJ4456648.1"/>
    <property type="molecule type" value="Genomic_DNA"/>
</dbReference>
<evidence type="ECO:0000313" key="8">
    <source>
        <dbReference type="Proteomes" id="UP001141327"/>
    </source>
</evidence>
<feature type="compositionally biased region" description="Pro residues" evidence="5">
    <location>
        <begin position="298"/>
        <end position="309"/>
    </location>
</feature>
<evidence type="ECO:0000256" key="4">
    <source>
        <dbReference type="ARBA" id="ARBA00023136"/>
    </source>
</evidence>
<dbReference type="PANTHER" id="PTHR12883:SF0">
    <property type="entry name" value="PAT COMPLEX SUBUNIT CCDC47"/>
    <property type="match status" value="1"/>
</dbReference>
<evidence type="ECO:0008006" key="9">
    <source>
        <dbReference type="Google" id="ProtNLM"/>
    </source>
</evidence>
<feature type="signal peptide" evidence="6">
    <location>
        <begin position="1"/>
        <end position="19"/>
    </location>
</feature>
<evidence type="ECO:0000313" key="7">
    <source>
        <dbReference type="EMBL" id="KAJ4456648.1"/>
    </source>
</evidence>
<organism evidence="7 8">
    <name type="scientific">Paratrimastix pyriformis</name>
    <dbReference type="NCBI Taxonomy" id="342808"/>
    <lineage>
        <taxon>Eukaryota</taxon>
        <taxon>Metamonada</taxon>
        <taxon>Preaxostyla</taxon>
        <taxon>Paratrimastigidae</taxon>
        <taxon>Paratrimastix</taxon>
    </lineage>
</organism>
<gene>
    <name evidence="7" type="ORF">PAPYR_8039</name>
</gene>
<sequence length="444" mass="49643">MKISRSTFIMFCLVSVALAATKKDSKVVKEKPKMQWGWHLERSPLPEVLGLLGLAGYLAVYFWGRRQNKKIAMTWTRCVVEYLKQNFSLIGDGNLTLFEISSSEYKLYASGRKNVQSLLVTLDLVKRHDVVSLLYNLLFPAKDRIIFEATFDENVQRFVALVARSKGEEKRLRKEYTDVDVFTVPAESSVLPPGVTLNTEHQDLITPVMVRSGLTKLLQLYPGQFSSLYLSDRIQEVRTQGTSDSAATSTAPAVPTPETHPLTMRLVLNFTPCIFEAPKDATTVTAAATTTPAAPTTITPPPPSSPSPAPEASASPAPAPSPPPAVLPEPALAAPKEVMDRLLEYLGAMRLVMIMVDGVAEAKYTKDAVARIDRNRAIAAETAYKEKAKERQEEMQRRKEDRIRQEREELMKLPPDEQRRREAKMERQRARKQQTGGRVKMFVG</sequence>
<dbReference type="Pfam" id="PF07946">
    <property type="entry name" value="CCDC47"/>
    <property type="match status" value="2"/>
</dbReference>
<feature type="chain" id="PRO_5045475813" description="Coiled-coil domain-containing protein 47" evidence="6">
    <location>
        <begin position="20"/>
        <end position="444"/>
    </location>
</feature>
<comment type="subcellular location">
    <subcellularLocation>
        <location evidence="1">Membrane</location>
        <topology evidence="1">Single-pass membrane protein</topology>
    </subcellularLocation>
</comment>
<protein>
    <recommendedName>
        <fullName evidence="9">Coiled-coil domain-containing protein 47</fullName>
    </recommendedName>
</protein>
<evidence type="ECO:0000256" key="5">
    <source>
        <dbReference type="SAM" id="MobiDB-lite"/>
    </source>
</evidence>
<evidence type="ECO:0000256" key="3">
    <source>
        <dbReference type="ARBA" id="ARBA00022989"/>
    </source>
</evidence>
<feature type="compositionally biased region" description="Pro residues" evidence="5">
    <location>
        <begin position="317"/>
        <end position="327"/>
    </location>
</feature>
<keyword evidence="3" id="KW-1133">Transmembrane helix</keyword>
<evidence type="ECO:0000256" key="6">
    <source>
        <dbReference type="SAM" id="SignalP"/>
    </source>
</evidence>
<proteinExistence type="predicted"/>
<keyword evidence="6" id="KW-0732">Signal</keyword>
<keyword evidence="8" id="KW-1185">Reference proteome</keyword>
<evidence type="ECO:0000256" key="1">
    <source>
        <dbReference type="ARBA" id="ARBA00004167"/>
    </source>
</evidence>
<feature type="region of interest" description="Disordered" evidence="5">
    <location>
        <begin position="391"/>
        <end position="444"/>
    </location>
</feature>
<dbReference type="PANTHER" id="PTHR12883">
    <property type="entry name" value="ADIPOCYTE-SPECIFIC PROTEIN 4-RELATED"/>
    <property type="match status" value="1"/>
</dbReference>